<sequence>MKTFTFSAIVVLLAALDVTWSNNVATVAGGTYNTFCSLTAEARKALLDCLATKLPQAVQGITGLGYNPSKLHEEICMEGASNFPENLLAFVGAALPHVDECRTQIAGL</sequence>
<evidence type="ECO:0000256" key="1">
    <source>
        <dbReference type="SAM" id="SignalP"/>
    </source>
</evidence>
<dbReference type="AlphaFoldDB" id="A0A023G466"/>
<feature type="chain" id="PRO_5001518186" evidence="1">
    <location>
        <begin position="22"/>
        <end position="108"/>
    </location>
</feature>
<reference evidence="2" key="1">
    <citation type="submission" date="2014-03" db="EMBL/GenBank/DDBJ databases">
        <title>The sialotranscriptome of Amblyomma triste, Amblyomma parvum and Amblyomma cajennense ticks, uncovered by 454-based RNA-seq.</title>
        <authorList>
            <person name="Garcia G.R."/>
            <person name="Gardinassi L.G."/>
            <person name="Ribeiro J.M."/>
            <person name="Anatriello E."/>
            <person name="Ferreira B.R."/>
            <person name="Moreira H.N."/>
            <person name="Mafra C."/>
            <person name="Olegario M.M."/>
            <person name="Szabo P.J."/>
            <person name="Miranda-Santos I.K."/>
            <person name="Maruyama S.R."/>
        </authorList>
    </citation>
    <scope>NUCLEOTIDE SEQUENCE</scope>
    <source>
        <strain evidence="2">Mato Grasso do Sul</strain>
        <tissue evidence="2">Salivary glands</tissue>
    </source>
</reference>
<keyword evidence="1" id="KW-0732">Signal</keyword>
<organism evidence="2">
    <name type="scientific">Amblyomma triste</name>
    <name type="common">Neotropical tick</name>
    <dbReference type="NCBI Taxonomy" id="251400"/>
    <lineage>
        <taxon>Eukaryota</taxon>
        <taxon>Metazoa</taxon>
        <taxon>Ecdysozoa</taxon>
        <taxon>Arthropoda</taxon>
        <taxon>Chelicerata</taxon>
        <taxon>Arachnida</taxon>
        <taxon>Acari</taxon>
        <taxon>Parasitiformes</taxon>
        <taxon>Ixodida</taxon>
        <taxon>Ixodoidea</taxon>
        <taxon>Ixodidae</taxon>
        <taxon>Amblyomminae</taxon>
        <taxon>Amblyomma</taxon>
    </lineage>
</organism>
<accession>A0A023G466</accession>
<proteinExistence type="evidence at transcript level"/>
<protein>
    <submittedName>
        <fullName evidence="2">Putative secreted protein</fullName>
    </submittedName>
</protein>
<dbReference type="EMBL" id="GBBM01007758">
    <property type="protein sequence ID" value="JAC27660.1"/>
    <property type="molecule type" value="mRNA"/>
</dbReference>
<evidence type="ECO:0000313" key="2">
    <source>
        <dbReference type="EMBL" id="JAC27660.1"/>
    </source>
</evidence>
<feature type="signal peptide" evidence="1">
    <location>
        <begin position="1"/>
        <end position="21"/>
    </location>
</feature>
<name>A0A023G466_AMBTT</name>